<proteinExistence type="predicted"/>
<organism evidence="1">
    <name type="scientific">uncultured marine virus</name>
    <dbReference type="NCBI Taxonomy" id="186617"/>
    <lineage>
        <taxon>Viruses</taxon>
        <taxon>environmental samples</taxon>
    </lineage>
</organism>
<accession>A0A0F7L2I1</accession>
<reference evidence="1" key="1">
    <citation type="journal article" date="2015" name="Front. Microbiol.">
        <title>Combining genomic sequencing methods to explore viral diversity and reveal potential virus-host interactions.</title>
        <authorList>
            <person name="Chow C.E."/>
            <person name="Winget D.M."/>
            <person name="White R.A.III."/>
            <person name="Hallam S.J."/>
            <person name="Suttle C.A."/>
        </authorList>
    </citation>
    <scope>NUCLEOTIDE SEQUENCE</scope>
    <source>
        <strain evidence="1">Anoxic2_2</strain>
    </source>
</reference>
<protein>
    <submittedName>
        <fullName evidence="1">Uncharacterized protein</fullName>
    </submittedName>
</protein>
<reference evidence="1" key="2">
    <citation type="submission" date="2015-03" db="EMBL/GenBank/DDBJ databases">
        <authorList>
            <person name="Chow C.-E.T."/>
            <person name="Winget D.M."/>
            <person name="White R.A.III."/>
            <person name="Hallam S.J."/>
            <person name="Suttle C.A."/>
        </authorList>
    </citation>
    <scope>NUCLEOTIDE SEQUENCE</scope>
    <source>
        <strain evidence="1">Anoxic2_2</strain>
    </source>
</reference>
<dbReference type="EMBL" id="KR029586">
    <property type="protein sequence ID" value="AKH46774.1"/>
    <property type="molecule type" value="Genomic_DNA"/>
</dbReference>
<name>A0A0F7L2I1_9VIRU</name>
<evidence type="ECO:0000313" key="1">
    <source>
        <dbReference type="EMBL" id="AKH46774.1"/>
    </source>
</evidence>
<sequence>MGLSRVPYQRSPNQRCGGVMCVNCGGSGKIQIYGIDRDWVEEDCEICNGNDDQYQEEKDAWVEDDN</sequence>